<dbReference type="RefSeq" id="WP_378072934.1">
    <property type="nucleotide sequence ID" value="NZ_JBHSBL010000031.1"/>
</dbReference>
<reference evidence="4" key="1">
    <citation type="journal article" date="2019" name="Int. J. Syst. Evol. Microbiol.">
        <title>The Global Catalogue of Microorganisms (GCM) 10K type strain sequencing project: providing services to taxonomists for standard genome sequencing and annotation.</title>
        <authorList>
            <consortium name="The Broad Institute Genomics Platform"/>
            <consortium name="The Broad Institute Genome Sequencing Center for Infectious Disease"/>
            <person name="Wu L."/>
            <person name="Ma J."/>
        </authorList>
    </citation>
    <scope>NUCLEOTIDE SEQUENCE [LARGE SCALE GENOMIC DNA]</scope>
    <source>
        <strain evidence="4">TBRC 5832</strain>
    </source>
</reference>
<organism evidence="3 4">
    <name type="scientific">Actinoplanes subglobosus</name>
    <dbReference type="NCBI Taxonomy" id="1547892"/>
    <lineage>
        <taxon>Bacteria</taxon>
        <taxon>Bacillati</taxon>
        <taxon>Actinomycetota</taxon>
        <taxon>Actinomycetes</taxon>
        <taxon>Micromonosporales</taxon>
        <taxon>Micromonosporaceae</taxon>
        <taxon>Actinoplanes</taxon>
    </lineage>
</organism>
<accession>A0ABV8J956</accession>
<dbReference type="NCBIfam" id="TIGR03559">
    <property type="entry name" value="F420_Rv3520c"/>
    <property type="match status" value="1"/>
</dbReference>
<proteinExistence type="predicted"/>
<dbReference type="PANTHER" id="PTHR43244">
    <property type="match status" value="1"/>
</dbReference>
<comment type="caution">
    <text evidence="3">The sequence shown here is derived from an EMBL/GenBank/DDBJ whole genome shotgun (WGS) entry which is preliminary data.</text>
</comment>
<dbReference type="PANTHER" id="PTHR43244:SF1">
    <property type="entry name" value="5,10-METHYLENETETRAHYDROMETHANOPTERIN REDUCTASE"/>
    <property type="match status" value="1"/>
</dbReference>
<dbReference type="Gene3D" id="3.20.20.30">
    <property type="entry name" value="Luciferase-like domain"/>
    <property type="match status" value="1"/>
</dbReference>
<keyword evidence="4" id="KW-1185">Reference proteome</keyword>
<evidence type="ECO:0000256" key="1">
    <source>
        <dbReference type="ARBA" id="ARBA00023002"/>
    </source>
</evidence>
<dbReference type="InterPro" id="IPR019951">
    <property type="entry name" value="F420_OxRdatse_Rv3520c_pred"/>
</dbReference>
<feature type="domain" description="Luciferase-like" evidence="2">
    <location>
        <begin position="5"/>
        <end position="319"/>
    </location>
</feature>
<name>A0ABV8J956_9ACTN</name>
<keyword evidence="1 3" id="KW-0560">Oxidoreductase</keyword>
<evidence type="ECO:0000259" key="2">
    <source>
        <dbReference type="Pfam" id="PF00296"/>
    </source>
</evidence>
<dbReference type="EC" id="1.-.-.-" evidence="3"/>
<dbReference type="InterPro" id="IPR050564">
    <property type="entry name" value="F420-G6PD/mer"/>
</dbReference>
<dbReference type="EMBL" id="JBHSBL010000031">
    <property type="protein sequence ID" value="MFC4072056.1"/>
    <property type="molecule type" value="Genomic_DNA"/>
</dbReference>
<dbReference type="SUPFAM" id="SSF51679">
    <property type="entry name" value="Bacterial luciferase-like"/>
    <property type="match status" value="1"/>
</dbReference>
<evidence type="ECO:0000313" key="3">
    <source>
        <dbReference type="EMBL" id="MFC4072056.1"/>
    </source>
</evidence>
<dbReference type="GO" id="GO:0016491">
    <property type="term" value="F:oxidoreductase activity"/>
    <property type="evidence" value="ECO:0007669"/>
    <property type="project" value="UniProtKB-KW"/>
</dbReference>
<gene>
    <name evidence="3" type="ORF">ACFO0C_44585</name>
</gene>
<dbReference type="Proteomes" id="UP001595867">
    <property type="component" value="Unassembled WGS sequence"/>
</dbReference>
<dbReference type="InterPro" id="IPR011251">
    <property type="entry name" value="Luciferase-like_dom"/>
</dbReference>
<evidence type="ECO:0000313" key="4">
    <source>
        <dbReference type="Proteomes" id="UP001595867"/>
    </source>
</evidence>
<dbReference type="CDD" id="cd01097">
    <property type="entry name" value="Tetrahydromethanopterin_reductase"/>
    <property type="match status" value="1"/>
</dbReference>
<dbReference type="InterPro" id="IPR036661">
    <property type="entry name" value="Luciferase-like_sf"/>
</dbReference>
<dbReference type="Pfam" id="PF00296">
    <property type="entry name" value="Bac_luciferase"/>
    <property type="match status" value="1"/>
</dbReference>
<protein>
    <submittedName>
        <fullName evidence="3">LLM class F420-dependent oxidoreductase</fullName>
        <ecNumber evidence="3">1.-.-.-</ecNumber>
    </submittedName>
</protein>
<sequence length="342" mass="36636">MRLATTLMYAGDPRATADTVAGWEDAGLDVLWVAEAYGFDAPTIMGYLAAKTERVQIGSAILPIYSRTPALLAQTAAGLDAMSGGRAILGLGASGPQVIEGWHGVVYDKPIGRTREIIEICRSIWRREVVTHDGLYQLPLPEGQGTGLGKPLKILTHPVRDSIPVYVAALGAANVRMTAEVADGWLPFLYVPERASDVWGAELAAGFSKRDAALPPLEIVAGGPVAIGDDVLGLRDLARPLIALYVGGMGAKGRNFYHDVVSRYGFEKEADLIQEHYLAGRKKEAAAAVPDELLELSSLIGPESYVRDRIAAFREAGVTVLNVTPIDADPQRLLSKVKELIS</sequence>